<evidence type="ECO:0000313" key="2">
    <source>
        <dbReference type="EMBL" id="MFD1599617.1"/>
    </source>
</evidence>
<evidence type="ECO:0000256" key="1">
    <source>
        <dbReference type="SAM" id="MobiDB-lite"/>
    </source>
</evidence>
<reference evidence="2 3" key="1">
    <citation type="journal article" date="2019" name="Int. J. Syst. Evol. Microbiol.">
        <title>The Global Catalogue of Microorganisms (GCM) 10K type strain sequencing project: providing services to taxonomists for standard genome sequencing and annotation.</title>
        <authorList>
            <consortium name="The Broad Institute Genomics Platform"/>
            <consortium name="The Broad Institute Genome Sequencing Center for Infectious Disease"/>
            <person name="Wu L."/>
            <person name="Ma J."/>
        </authorList>
    </citation>
    <scope>NUCLEOTIDE SEQUENCE [LARGE SCALE GENOMIC DNA]</scope>
    <source>
        <strain evidence="2 3">CGMCC 1.12121</strain>
    </source>
</reference>
<dbReference type="Proteomes" id="UP001597085">
    <property type="component" value="Unassembled WGS sequence"/>
</dbReference>
<proteinExistence type="predicted"/>
<evidence type="ECO:0000313" key="3">
    <source>
        <dbReference type="Proteomes" id="UP001597085"/>
    </source>
</evidence>
<dbReference type="AlphaFoldDB" id="A0ABD6CRA8"/>
<dbReference type="RefSeq" id="WP_256420755.1">
    <property type="nucleotide sequence ID" value="NZ_JANHDI010000004.1"/>
</dbReference>
<organism evidence="2 3">
    <name type="scientific">Halobellus rarus</name>
    <dbReference type="NCBI Taxonomy" id="1126237"/>
    <lineage>
        <taxon>Archaea</taxon>
        <taxon>Methanobacteriati</taxon>
        <taxon>Methanobacteriota</taxon>
        <taxon>Stenosarchaea group</taxon>
        <taxon>Halobacteria</taxon>
        <taxon>Halobacteriales</taxon>
        <taxon>Haloferacaceae</taxon>
        <taxon>Halobellus</taxon>
    </lineage>
</organism>
<accession>A0ABD6CRA8</accession>
<gene>
    <name evidence="2" type="ORF">ACFSBX_11695</name>
</gene>
<comment type="caution">
    <text evidence="2">The sequence shown here is derived from an EMBL/GenBank/DDBJ whole genome shotgun (WGS) entry which is preliminary data.</text>
</comment>
<feature type="compositionally biased region" description="Basic and acidic residues" evidence="1">
    <location>
        <begin position="24"/>
        <end position="38"/>
    </location>
</feature>
<dbReference type="EMBL" id="JBHUDK010000010">
    <property type="protein sequence ID" value="MFD1599617.1"/>
    <property type="molecule type" value="Genomic_DNA"/>
</dbReference>
<feature type="region of interest" description="Disordered" evidence="1">
    <location>
        <begin position="1"/>
        <end position="59"/>
    </location>
</feature>
<sequence length="73" mass="8180">MSLIQAARSQVRRTAEEPDFNPYADERQRSSSTPRDESSSSSGHPGGHHIDAVIDDTQEDRVDITRKILSEEI</sequence>
<protein>
    <submittedName>
        <fullName evidence="2">Uncharacterized protein</fullName>
    </submittedName>
</protein>
<keyword evidence="3" id="KW-1185">Reference proteome</keyword>
<name>A0ABD6CRA8_9EURY</name>